<organism evidence="9 10">
    <name type="scientific">Zingiber officinale</name>
    <name type="common">Ginger</name>
    <name type="synonym">Amomum zingiber</name>
    <dbReference type="NCBI Taxonomy" id="94328"/>
    <lineage>
        <taxon>Eukaryota</taxon>
        <taxon>Viridiplantae</taxon>
        <taxon>Streptophyta</taxon>
        <taxon>Embryophyta</taxon>
        <taxon>Tracheophyta</taxon>
        <taxon>Spermatophyta</taxon>
        <taxon>Magnoliopsida</taxon>
        <taxon>Liliopsida</taxon>
        <taxon>Zingiberales</taxon>
        <taxon>Zingiberaceae</taxon>
        <taxon>Zingiber</taxon>
    </lineage>
</organism>
<evidence type="ECO:0000256" key="6">
    <source>
        <dbReference type="SAM" id="MobiDB-lite"/>
    </source>
</evidence>
<evidence type="ECO:0000256" key="2">
    <source>
        <dbReference type="ARBA" id="ARBA00022692"/>
    </source>
</evidence>
<name>A0A8J5FJX7_ZINOF</name>
<dbReference type="GO" id="GO:0005783">
    <property type="term" value="C:endoplasmic reticulum"/>
    <property type="evidence" value="ECO:0007669"/>
    <property type="project" value="TreeGrafter"/>
</dbReference>
<dbReference type="PANTHER" id="PTHR47808:SF2">
    <property type="entry name" value="LEM DOMAIN-CONTAINING PROTEIN 2"/>
    <property type="match status" value="1"/>
</dbReference>
<comment type="subcellular location">
    <subcellularLocation>
        <location evidence="1">Nucleus membrane</location>
    </subcellularLocation>
</comment>
<evidence type="ECO:0000256" key="5">
    <source>
        <dbReference type="ARBA" id="ARBA00023242"/>
    </source>
</evidence>
<keyword evidence="10" id="KW-1185">Reference proteome</keyword>
<evidence type="ECO:0000256" key="3">
    <source>
        <dbReference type="ARBA" id="ARBA00022989"/>
    </source>
</evidence>
<evidence type="ECO:0000313" key="9">
    <source>
        <dbReference type="EMBL" id="KAG6489820.1"/>
    </source>
</evidence>
<proteinExistence type="predicted"/>
<accession>A0A8J5FJX7</accession>
<comment type="caution">
    <text evidence="9">The sequence shown here is derived from an EMBL/GenBank/DDBJ whole genome shotgun (WGS) entry which is preliminary data.</text>
</comment>
<evidence type="ECO:0000256" key="4">
    <source>
        <dbReference type="ARBA" id="ARBA00023136"/>
    </source>
</evidence>
<gene>
    <name evidence="9" type="ORF">ZIOFF_051100</name>
</gene>
<feature type="domain" description="Man1/Src1-like C-terminal" evidence="8">
    <location>
        <begin position="70"/>
        <end position="336"/>
    </location>
</feature>
<keyword evidence="2 7" id="KW-0812">Transmembrane</keyword>
<reference evidence="9 10" key="1">
    <citation type="submission" date="2020-08" db="EMBL/GenBank/DDBJ databases">
        <title>Plant Genome Project.</title>
        <authorList>
            <person name="Zhang R.-G."/>
        </authorList>
    </citation>
    <scope>NUCLEOTIDE SEQUENCE [LARGE SCALE GENOMIC DNA]</scope>
    <source>
        <tissue evidence="9">Rhizome</tissue>
    </source>
</reference>
<dbReference type="GO" id="GO:0071763">
    <property type="term" value="P:nuclear membrane organization"/>
    <property type="evidence" value="ECO:0007669"/>
    <property type="project" value="TreeGrafter"/>
</dbReference>
<protein>
    <recommendedName>
        <fullName evidence="8">Man1/Src1-like C-terminal domain-containing protein</fullName>
    </recommendedName>
</protein>
<feature type="compositionally biased region" description="Polar residues" evidence="6">
    <location>
        <begin position="354"/>
        <end position="366"/>
    </location>
</feature>
<keyword evidence="3 7" id="KW-1133">Transmembrane helix</keyword>
<dbReference type="GO" id="GO:0003682">
    <property type="term" value="F:chromatin binding"/>
    <property type="evidence" value="ECO:0007669"/>
    <property type="project" value="InterPro"/>
</dbReference>
<dbReference type="InterPro" id="IPR018996">
    <property type="entry name" value="Man1/Src1-like_C"/>
</dbReference>
<feature type="region of interest" description="Disordered" evidence="6">
    <location>
        <begin position="349"/>
        <end position="368"/>
    </location>
</feature>
<evidence type="ECO:0000259" key="8">
    <source>
        <dbReference type="Pfam" id="PF09402"/>
    </source>
</evidence>
<keyword evidence="5" id="KW-0539">Nucleus</keyword>
<dbReference type="Pfam" id="PF09402">
    <property type="entry name" value="MSC"/>
    <property type="match status" value="1"/>
</dbReference>
<evidence type="ECO:0000313" key="10">
    <source>
        <dbReference type="Proteomes" id="UP000734854"/>
    </source>
</evidence>
<keyword evidence="4 7" id="KW-0472">Membrane</keyword>
<sequence>MPSAIRKRPKSWPPETSKPLQFIGREPSTAIFPSKADLLRLCAVVAIAASVAAACNYAVYLLNRQDKPFCDSIEDSYDPENGLCEPCPYHGWCSSGSLECVHGYKKQGRKCIEDGVINQTTKKALDLLEEHVCKAYGQVLCKLPGKIWFQEAEIKDIIEEHVTRSSIGLKADTSKFIKDTMMEAVESVLEAKAINNRSKEYKCPDMLAEFHKPLHCRINQWIYKHAGILLAIFVLLVGLAKFTLNVHQKGKITHRAEQLYEQVCEILQENAMRAMSGENKGERWVVASWLRDQLLLPRERKHAILWKKVEELIMEDSRIDQYPKLIKGESKVVLEWQVDGPLTSMLKEKESASKAKTFSGNKGSYQNEEEKKYKVAAHLFS</sequence>
<dbReference type="AlphaFoldDB" id="A0A8J5FJX7"/>
<evidence type="ECO:0000256" key="1">
    <source>
        <dbReference type="ARBA" id="ARBA00004126"/>
    </source>
</evidence>
<feature type="transmembrane region" description="Helical" evidence="7">
    <location>
        <begin position="38"/>
        <end position="62"/>
    </location>
</feature>
<dbReference type="GO" id="GO:0005637">
    <property type="term" value="C:nuclear inner membrane"/>
    <property type="evidence" value="ECO:0007669"/>
    <property type="project" value="InterPro"/>
</dbReference>
<dbReference type="OrthoDB" id="341403at2759"/>
<dbReference type="InterPro" id="IPR044780">
    <property type="entry name" value="Heh2/Src1"/>
</dbReference>
<dbReference type="Proteomes" id="UP000734854">
    <property type="component" value="Unassembled WGS sequence"/>
</dbReference>
<dbReference type="PANTHER" id="PTHR47808">
    <property type="entry name" value="INNER NUCLEAR MEMBRANE PROTEIN HEH2-RELATED"/>
    <property type="match status" value="1"/>
</dbReference>
<evidence type="ECO:0000256" key="7">
    <source>
        <dbReference type="SAM" id="Phobius"/>
    </source>
</evidence>
<dbReference type="EMBL" id="JACMSC010000014">
    <property type="protein sequence ID" value="KAG6489820.1"/>
    <property type="molecule type" value="Genomic_DNA"/>
</dbReference>
<dbReference type="GO" id="GO:0034399">
    <property type="term" value="C:nuclear periphery"/>
    <property type="evidence" value="ECO:0007669"/>
    <property type="project" value="TreeGrafter"/>
</dbReference>